<sequence>MGKIVSLRKERQSRRRDQLKKKIATRLRPFQSAIVIVAILAFAAIAVLWQPGGPAKTTNGNAHENTNQ</sequence>
<dbReference type="EMBL" id="VHLH01000004">
    <property type="protein sequence ID" value="TPW31329.1"/>
    <property type="molecule type" value="Genomic_DNA"/>
</dbReference>
<feature type="transmembrane region" description="Helical" evidence="1">
    <location>
        <begin position="30"/>
        <end position="49"/>
    </location>
</feature>
<proteinExistence type="predicted"/>
<keyword evidence="1" id="KW-1133">Transmembrane helix</keyword>
<keyword evidence="1" id="KW-0472">Membrane</keyword>
<organism evidence="2 3">
    <name type="scientific">Pararhizobium mangrovi</name>
    <dbReference type="NCBI Taxonomy" id="2590452"/>
    <lineage>
        <taxon>Bacteria</taxon>
        <taxon>Pseudomonadati</taxon>
        <taxon>Pseudomonadota</taxon>
        <taxon>Alphaproteobacteria</taxon>
        <taxon>Hyphomicrobiales</taxon>
        <taxon>Rhizobiaceae</taxon>
        <taxon>Rhizobium/Agrobacterium group</taxon>
        <taxon>Pararhizobium</taxon>
    </lineage>
</organism>
<evidence type="ECO:0000313" key="2">
    <source>
        <dbReference type="EMBL" id="TPW31329.1"/>
    </source>
</evidence>
<dbReference type="AlphaFoldDB" id="A0A506UEW4"/>
<evidence type="ECO:0000256" key="1">
    <source>
        <dbReference type="SAM" id="Phobius"/>
    </source>
</evidence>
<reference evidence="2 3" key="1">
    <citation type="submission" date="2019-06" db="EMBL/GenBank/DDBJ databases">
        <authorList>
            <person name="Li M."/>
        </authorList>
    </citation>
    <scope>NUCLEOTIDE SEQUENCE [LARGE SCALE GENOMIC DNA]</scope>
    <source>
        <strain evidence="2 3">BGMRC6574</strain>
    </source>
</reference>
<comment type="caution">
    <text evidence="2">The sequence shown here is derived from an EMBL/GenBank/DDBJ whole genome shotgun (WGS) entry which is preliminary data.</text>
</comment>
<name>A0A506UEW4_9HYPH</name>
<keyword evidence="3" id="KW-1185">Reference proteome</keyword>
<dbReference type="Proteomes" id="UP000320314">
    <property type="component" value="Unassembled WGS sequence"/>
</dbReference>
<gene>
    <name evidence="2" type="ORF">FJU11_03815</name>
</gene>
<evidence type="ECO:0000313" key="3">
    <source>
        <dbReference type="Proteomes" id="UP000320314"/>
    </source>
</evidence>
<keyword evidence="1" id="KW-0812">Transmembrane</keyword>
<protein>
    <submittedName>
        <fullName evidence="2">Uncharacterized protein</fullName>
    </submittedName>
</protein>
<accession>A0A506UEW4</accession>